<dbReference type="EMBL" id="DF846547">
    <property type="protein sequence ID" value="GAT50646.1"/>
    <property type="molecule type" value="Genomic_DNA"/>
</dbReference>
<feature type="compositionally biased region" description="Basic residues" evidence="1">
    <location>
        <begin position="33"/>
        <end position="42"/>
    </location>
</feature>
<evidence type="ECO:0000313" key="3">
    <source>
        <dbReference type="Proteomes" id="UP000815677"/>
    </source>
</evidence>
<feature type="region of interest" description="Disordered" evidence="1">
    <location>
        <begin position="1"/>
        <end position="63"/>
    </location>
</feature>
<evidence type="ECO:0000256" key="1">
    <source>
        <dbReference type="SAM" id="MobiDB-lite"/>
    </source>
</evidence>
<sequence>MSLSSDDDFVNEKPRLPAPPSSTLPSTSAALKPSRKLTKRRREANAKGERLGPDRKNGETDFKGVRKEVMDAHLLKFPRNGTRHPPTHRSELNAAFEARIPWRLAWHEEPPSDVEELAHLMRPAEPHEETLRDEHLKFNRTKLQNLYDRQGASTGSTKALFKRLAQQLVAPNVKPPHRRADYQHYALMPEYRPRVQDEFDKKHPDPSLLGKQRINAFMNVARELFGKERDEVKEHVIDDLNKEHTKSLSAYKVRVSGKGVNTNDLTDEHRARYVLLTCQTFHT</sequence>
<gene>
    <name evidence="2" type="ORF">MCHLO_07862</name>
</gene>
<dbReference type="Proteomes" id="UP000815677">
    <property type="component" value="Unassembled WGS sequence"/>
</dbReference>
<organism evidence="2 3">
    <name type="scientific">Mycena chlorophos</name>
    <name type="common">Agaric fungus</name>
    <name type="synonym">Agaricus chlorophos</name>
    <dbReference type="NCBI Taxonomy" id="658473"/>
    <lineage>
        <taxon>Eukaryota</taxon>
        <taxon>Fungi</taxon>
        <taxon>Dikarya</taxon>
        <taxon>Basidiomycota</taxon>
        <taxon>Agaricomycotina</taxon>
        <taxon>Agaricomycetes</taxon>
        <taxon>Agaricomycetidae</taxon>
        <taxon>Agaricales</taxon>
        <taxon>Marasmiineae</taxon>
        <taxon>Mycenaceae</taxon>
        <taxon>Mycena</taxon>
    </lineage>
</organism>
<proteinExistence type="predicted"/>
<feature type="compositionally biased region" description="Basic and acidic residues" evidence="1">
    <location>
        <begin position="43"/>
        <end position="63"/>
    </location>
</feature>
<name>A0ABQ0LHK2_MYCCL</name>
<protein>
    <submittedName>
        <fullName evidence="2">Uncharacterized protein</fullName>
    </submittedName>
</protein>
<accession>A0ABQ0LHK2</accession>
<evidence type="ECO:0000313" key="2">
    <source>
        <dbReference type="EMBL" id="GAT50646.1"/>
    </source>
</evidence>
<reference evidence="2" key="1">
    <citation type="submission" date="2014-09" db="EMBL/GenBank/DDBJ databases">
        <title>Genome sequence of the luminous mushroom Mycena chlorophos for searching fungal bioluminescence genes.</title>
        <authorList>
            <person name="Tanaka Y."/>
            <person name="Kasuga D."/>
            <person name="Oba Y."/>
            <person name="Hase S."/>
            <person name="Sato K."/>
            <person name="Oba Y."/>
            <person name="Sakakibara Y."/>
        </authorList>
    </citation>
    <scope>NUCLEOTIDE SEQUENCE</scope>
</reference>
<keyword evidence="3" id="KW-1185">Reference proteome</keyword>